<reference evidence="2 3" key="1">
    <citation type="submission" date="2019-08" db="EMBL/GenBank/DDBJ databases">
        <title>Whole genome of Aphis craccivora.</title>
        <authorList>
            <person name="Voronova N.V."/>
            <person name="Shulinski R.S."/>
            <person name="Bandarenka Y.V."/>
            <person name="Zhorov D.G."/>
            <person name="Warner D."/>
        </authorList>
    </citation>
    <scope>NUCLEOTIDE SEQUENCE [LARGE SCALE GENOMIC DNA]</scope>
    <source>
        <strain evidence="2">180601</strain>
        <tissue evidence="2">Whole Body</tissue>
    </source>
</reference>
<dbReference type="OrthoDB" id="6635748at2759"/>
<evidence type="ECO:0000313" key="2">
    <source>
        <dbReference type="EMBL" id="KAF0701936.1"/>
    </source>
</evidence>
<name>A0A6G0VM71_APHCR</name>
<feature type="region of interest" description="Disordered" evidence="1">
    <location>
        <begin position="1"/>
        <end position="29"/>
    </location>
</feature>
<feature type="non-terminal residue" evidence="2">
    <location>
        <position position="1"/>
    </location>
</feature>
<accession>A0A6G0VM71</accession>
<dbReference type="Proteomes" id="UP000478052">
    <property type="component" value="Unassembled WGS sequence"/>
</dbReference>
<evidence type="ECO:0000256" key="1">
    <source>
        <dbReference type="SAM" id="MobiDB-lite"/>
    </source>
</evidence>
<proteinExistence type="predicted"/>
<feature type="compositionally biased region" description="Polar residues" evidence="1">
    <location>
        <begin position="1"/>
        <end position="11"/>
    </location>
</feature>
<dbReference type="AlphaFoldDB" id="A0A6G0VM71"/>
<feature type="non-terminal residue" evidence="2">
    <location>
        <position position="93"/>
    </location>
</feature>
<gene>
    <name evidence="2" type="ORF">FWK35_00038644</name>
</gene>
<sequence length="93" mass="10665">FTQLTDNLPRSNTKRSNIHNNITIPNDPFEFRPTANISMTTDPQIEKMFNFTATPKDKKGSGLYKDVIPQMQLVYYDDPNKLVTSAWSGKLKE</sequence>
<comment type="caution">
    <text evidence="2">The sequence shown here is derived from an EMBL/GenBank/DDBJ whole genome shotgun (WGS) entry which is preliminary data.</text>
</comment>
<evidence type="ECO:0000313" key="3">
    <source>
        <dbReference type="Proteomes" id="UP000478052"/>
    </source>
</evidence>
<dbReference type="EMBL" id="VUJU01014499">
    <property type="protein sequence ID" value="KAF0701936.1"/>
    <property type="molecule type" value="Genomic_DNA"/>
</dbReference>
<keyword evidence="3" id="KW-1185">Reference proteome</keyword>
<protein>
    <submittedName>
        <fullName evidence="2">Uncharacterized protein</fullName>
    </submittedName>
</protein>
<organism evidence="2 3">
    <name type="scientific">Aphis craccivora</name>
    <name type="common">Cowpea aphid</name>
    <dbReference type="NCBI Taxonomy" id="307492"/>
    <lineage>
        <taxon>Eukaryota</taxon>
        <taxon>Metazoa</taxon>
        <taxon>Ecdysozoa</taxon>
        <taxon>Arthropoda</taxon>
        <taxon>Hexapoda</taxon>
        <taxon>Insecta</taxon>
        <taxon>Pterygota</taxon>
        <taxon>Neoptera</taxon>
        <taxon>Paraneoptera</taxon>
        <taxon>Hemiptera</taxon>
        <taxon>Sternorrhyncha</taxon>
        <taxon>Aphidomorpha</taxon>
        <taxon>Aphidoidea</taxon>
        <taxon>Aphididae</taxon>
        <taxon>Aphidini</taxon>
        <taxon>Aphis</taxon>
        <taxon>Aphis</taxon>
    </lineage>
</organism>